<accession>A0AAU9R0A6</accession>
<dbReference type="EMBL" id="OV915080">
    <property type="protein sequence ID" value="CAH1705564.1"/>
    <property type="molecule type" value="Genomic_DNA"/>
</dbReference>
<dbReference type="AlphaFoldDB" id="A0AAU9R0A6"/>
<sequence length="50" mass="5603">MSLTIKKISSSDVCDRLTMESAAYGKYFAMIEWIVTDDSDESYMPGCSLL</sequence>
<organism evidence="1 2">
    <name type="scientific">Lactobacillus delbrueckii subsp. delbrueckii</name>
    <dbReference type="NCBI Taxonomy" id="83684"/>
    <lineage>
        <taxon>Bacteria</taxon>
        <taxon>Bacillati</taxon>
        <taxon>Bacillota</taxon>
        <taxon>Bacilli</taxon>
        <taxon>Lactobacillales</taxon>
        <taxon>Lactobacillaceae</taxon>
        <taxon>Lactobacillus</taxon>
    </lineage>
</organism>
<dbReference type="RefSeq" id="WP_220434581.1">
    <property type="nucleotide sequence ID" value="NZ_OV915080.1"/>
</dbReference>
<proteinExistence type="predicted"/>
<dbReference type="Proteomes" id="UP001295440">
    <property type="component" value="Chromosome"/>
</dbReference>
<evidence type="ECO:0000313" key="2">
    <source>
        <dbReference type="Proteomes" id="UP001295440"/>
    </source>
</evidence>
<protein>
    <submittedName>
        <fullName evidence="1">Uncharacterized protein</fullName>
    </submittedName>
</protein>
<name>A0AAU9R0A6_9LACO</name>
<gene>
    <name evidence="1" type="ORF">LDD865_0403</name>
</gene>
<evidence type="ECO:0000313" key="1">
    <source>
        <dbReference type="EMBL" id="CAH1705564.1"/>
    </source>
</evidence>
<reference evidence="1" key="1">
    <citation type="submission" date="2022-02" db="EMBL/GenBank/DDBJ databases">
        <authorList>
            <person name="Deutsch MARIE S."/>
        </authorList>
    </citation>
    <scope>NUCLEOTIDE SEQUENCE</scope>
    <source>
        <strain evidence="1">CIRM-BIA865</strain>
    </source>
</reference>